<keyword evidence="9" id="KW-1185">Reference proteome</keyword>
<dbReference type="InterPro" id="IPR021832">
    <property type="entry name" value="ANKRD13"/>
</dbReference>
<name>X6N1L1_RETFI</name>
<evidence type="ECO:0000256" key="6">
    <source>
        <dbReference type="ARBA" id="ARBA00023136"/>
    </source>
</evidence>
<evidence type="ECO:0000256" key="2">
    <source>
        <dbReference type="ARBA" id="ARBA00004308"/>
    </source>
</evidence>
<protein>
    <submittedName>
        <fullName evidence="8">Ankyrin repeat domain 13C</fullName>
    </submittedName>
</protein>
<keyword evidence="3" id="KW-0677">Repeat</keyword>
<dbReference type="PANTHER" id="PTHR12447:SF25">
    <property type="entry name" value="ANKYRIN REPEAT DOMAIN-CONTAINING PROTEIN 13C"/>
    <property type="match status" value="1"/>
</dbReference>
<evidence type="ECO:0000256" key="1">
    <source>
        <dbReference type="ARBA" id="ARBA00004240"/>
    </source>
</evidence>
<evidence type="ECO:0000313" key="9">
    <source>
        <dbReference type="Proteomes" id="UP000023152"/>
    </source>
</evidence>
<dbReference type="OrthoDB" id="1585644at2759"/>
<evidence type="ECO:0000256" key="5">
    <source>
        <dbReference type="ARBA" id="ARBA00023043"/>
    </source>
</evidence>
<organism evidence="8 9">
    <name type="scientific">Reticulomyxa filosa</name>
    <dbReference type="NCBI Taxonomy" id="46433"/>
    <lineage>
        <taxon>Eukaryota</taxon>
        <taxon>Sar</taxon>
        <taxon>Rhizaria</taxon>
        <taxon>Retaria</taxon>
        <taxon>Foraminifera</taxon>
        <taxon>Monothalamids</taxon>
        <taxon>Reticulomyxidae</taxon>
        <taxon>Reticulomyxa</taxon>
    </lineage>
</organism>
<evidence type="ECO:0000256" key="3">
    <source>
        <dbReference type="ARBA" id="ARBA00022737"/>
    </source>
</evidence>
<evidence type="ECO:0000256" key="4">
    <source>
        <dbReference type="ARBA" id="ARBA00022824"/>
    </source>
</evidence>
<gene>
    <name evidence="8" type="ORF">RFI_17289</name>
</gene>
<dbReference type="GO" id="GO:0005783">
    <property type="term" value="C:endoplasmic reticulum"/>
    <property type="evidence" value="ECO:0007669"/>
    <property type="project" value="UniProtKB-SubCell"/>
</dbReference>
<evidence type="ECO:0000313" key="8">
    <source>
        <dbReference type="EMBL" id="ETO19931.1"/>
    </source>
</evidence>
<comment type="caution">
    <text evidence="8">The sequence shown here is derived from an EMBL/GenBank/DDBJ whole genome shotgun (WGS) entry which is preliminary data.</text>
</comment>
<dbReference type="Pfam" id="PF11904">
    <property type="entry name" value="ANKRD13_C"/>
    <property type="match status" value="1"/>
</dbReference>
<dbReference type="EMBL" id="ASPP01013139">
    <property type="protein sequence ID" value="ETO19931.1"/>
    <property type="molecule type" value="Genomic_DNA"/>
</dbReference>
<reference evidence="8 9" key="1">
    <citation type="journal article" date="2013" name="Curr. Biol.">
        <title>The Genome of the Foraminiferan Reticulomyxa filosa.</title>
        <authorList>
            <person name="Glockner G."/>
            <person name="Hulsmann N."/>
            <person name="Schleicher M."/>
            <person name="Noegel A.A."/>
            <person name="Eichinger L."/>
            <person name="Gallinger C."/>
            <person name="Pawlowski J."/>
            <person name="Sierra R."/>
            <person name="Euteneuer U."/>
            <person name="Pillet L."/>
            <person name="Moustafa A."/>
            <person name="Platzer M."/>
            <person name="Groth M."/>
            <person name="Szafranski K."/>
            <person name="Schliwa M."/>
        </authorList>
    </citation>
    <scope>NUCLEOTIDE SEQUENCE [LARGE SCALE GENOMIC DNA]</scope>
</reference>
<dbReference type="InterPro" id="IPR055285">
    <property type="entry name" value="ANKRD13_C"/>
</dbReference>
<accession>X6N1L1</accession>
<sequence length="160" mass="18277">MKITIMQMMMKKTASCQMIRIGKAVQVEMKTISPKKFDQKSIYQQSTFAINRAPVKKTMKTFKLMLAISDKFGLTVEEMITILDAAAPTSKLARKLKEFLEIKMPPGFPVQLELPLYHVLKATVTFQNFKEMEVGDDIFAIPEDYLLVDKENVGTFEDDN</sequence>
<keyword evidence="6" id="KW-0472">Membrane</keyword>
<keyword evidence="5" id="KW-0040">ANK repeat</keyword>
<comment type="subcellular location">
    <subcellularLocation>
        <location evidence="2">Endomembrane system</location>
    </subcellularLocation>
    <subcellularLocation>
        <location evidence="1">Endoplasmic reticulum</location>
    </subcellularLocation>
</comment>
<dbReference type="AlphaFoldDB" id="X6N1L1"/>
<proteinExistence type="predicted"/>
<dbReference type="Proteomes" id="UP000023152">
    <property type="component" value="Unassembled WGS sequence"/>
</dbReference>
<keyword evidence="4" id="KW-0256">Endoplasmic reticulum</keyword>
<dbReference type="PANTHER" id="PTHR12447">
    <property type="entry name" value="ANKYRIN REPEAT DOMAIN-CONTAINING PROTEIN 13"/>
    <property type="match status" value="1"/>
</dbReference>
<feature type="domain" description="Ankyrin repeat" evidence="7">
    <location>
        <begin position="31"/>
        <end position="134"/>
    </location>
</feature>
<evidence type="ECO:0000259" key="7">
    <source>
        <dbReference type="Pfam" id="PF11904"/>
    </source>
</evidence>